<reference evidence="2" key="1">
    <citation type="submission" date="2021-03" db="EMBL/GenBank/DDBJ databases">
        <authorList>
            <person name="Li Z."/>
            <person name="Yang C."/>
        </authorList>
    </citation>
    <scope>NUCLEOTIDE SEQUENCE</scope>
    <source>
        <strain evidence="2">Dzin_1.0</strain>
        <tissue evidence="2">Leaf</tissue>
    </source>
</reference>
<proteinExistence type="predicted"/>
<dbReference type="PANTHER" id="PTHR33133">
    <property type="entry name" value="OS08G0107100 PROTEIN-RELATED"/>
    <property type="match status" value="1"/>
</dbReference>
<evidence type="ECO:0008006" key="4">
    <source>
        <dbReference type="Google" id="ProtNLM"/>
    </source>
</evidence>
<evidence type="ECO:0000313" key="3">
    <source>
        <dbReference type="Proteomes" id="UP001085076"/>
    </source>
</evidence>
<dbReference type="OrthoDB" id="777403at2759"/>
<feature type="transmembrane region" description="Helical" evidence="1">
    <location>
        <begin position="37"/>
        <end position="61"/>
    </location>
</feature>
<gene>
    <name evidence="2" type="ORF">J5N97_003298</name>
</gene>
<feature type="transmembrane region" description="Helical" evidence="1">
    <location>
        <begin position="117"/>
        <end position="144"/>
    </location>
</feature>
<evidence type="ECO:0000313" key="2">
    <source>
        <dbReference type="EMBL" id="KAJ0984942.1"/>
    </source>
</evidence>
<keyword evidence="1" id="KW-0472">Membrane</keyword>
<sequence length="184" mass="20562">MLATAYSSTTRSMTHIQTRSEKILLAAKTWGRVTVTWLYIVIFSIVYIGGGISAILVAASASRSVTIVAILAFTVKLLYLCLATVWMMALVISVIGEEYYGLSSILEAGKFIKEKKFHGLSLMVLFMAPFIANLALIRFMFLWFRADAIFCVFYLECLKSHGERDGRDGDQELKVVVVDVNQLK</sequence>
<dbReference type="Proteomes" id="UP001085076">
    <property type="component" value="Miscellaneous, Linkage group lg01"/>
</dbReference>
<dbReference type="EMBL" id="JAGGNH010000001">
    <property type="protein sequence ID" value="KAJ0984942.1"/>
    <property type="molecule type" value="Genomic_DNA"/>
</dbReference>
<keyword evidence="1" id="KW-0812">Transmembrane</keyword>
<keyword evidence="1" id="KW-1133">Transmembrane helix</keyword>
<name>A0A9D5D5W6_9LILI</name>
<protein>
    <recommendedName>
        <fullName evidence="4">Transmembrane protein</fullName>
    </recommendedName>
</protein>
<reference evidence="2" key="2">
    <citation type="journal article" date="2022" name="Hortic Res">
        <title>The genome of Dioscorea zingiberensis sheds light on the biosynthesis, origin and evolution of the medicinally important diosgenin saponins.</title>
        <authorList>
            <person name="Li Y."/>
            <person name="Tan C."/>
            <person name="Li Z."/>
            <person name="Guo J."/>
            <person name="Li S."/>
            <person name="Chen X."/>
            <person name="Wang C."/>
            <person name="Dai X."/>
            <person name="Yang H."/>
            <person name="Song W."/>
            <person name="Hou L."/>
            <person name="Xu J."/>
            <person name="Tong Z."/>
            <person name="Xu A."/>
            <person name="Yuan X."/>
            <person name="Wang W."/>
            <person name="Yang Q."/>
            <person name="Chen L."/>
            <person name="Sun Z."/>
            <person name="Wang K."/>
            <person name="Pan B."/>
            <person name="Chen J."/>
            <person name="Bao Y."/>
            <person name="Liu F."/>
            <person name="Qi X."/>
            <person name="Gang D.R."/>
            <person name="Wen J."/>
            <person name="Li J."/>
        </authorList>
    </citation>
    <scope>NUCLEOTIDE SEQUENCE</scope>
    <source>
        <strain evidence="2">Dzin_1.0</strain>
    </source>
</reference>
<dbReference type="PANTHER" id="PTHR33133:SF1">
    <property type="entry name" value="EXPRESSED PROTEIN-RELATED"/>
    <property type="match status" value="1"/>
</dbReference>
<organism evidence="2 3">
    <name type="scientific">Dioscorea zingiberensis</name>
    <dbReference type="NCBI Taxonomy" id="325984"/>
    <lineage>
        <taxon>Eukaryota</taxon>
        <taxon>Viridiplantae</taxon>
        <taxon>Streptophyta</taxon>
        <taxon>Embryophyta</taxon>
        <taxon>Tracheophyta</taxon>
        <taxon>Spermatophyta</taxon>
        <taxon>Magnoliopsida</taxon>
        <taxon>Liliopsida</taxon>
        <taxon>Dioscoreales</taxon>
        <taxon>Dioscoreaceae</taxon>
        <taxon>Dioscorea</taxon>
    </lineage>
</organism>
<evidence type="ECO:0000256" key="1">
    <source>
        <dbReference type="SAM" id="Phobius"/>
    </source>
</evidence>
<keyword evidence="3" id="KW-1185">Reference proteome</keyword>
<accession>A0A9D5D5W6</accession>
<feature type="transmembrane region" description="Helical" evidence="1">
    <location>
        <begin position="67"/>
        <end position="96"/>
    </location>
</feature>
<comment type="caution">
    <text evidence="2">The sequence shown here is derived from an EMBL/GenBank/DDBJ whole genome shotgun (WGS) entry which is preliminary data.</text>
</comment>
<dbReference type="AlphaFoldDB" id="A0A9D5D5W6"/>